<protein>
    <submittedName>
        <fullName evidence="1">Uncharacterized protein</fullName>
    </submittedName>
</protein>
<dbReference type="Proteomes" id="UP000579136">
    <property type="component" value="Unassembled WGS sequence"/>
</dbReference>
<proteinExistence type="predicted"/>
<sequence length="181" mass="21421">MKHIDFRHFSSKLTHKHNIGLKWFRSMNNKNGEFFYQHVPNIDEKVSLFSAEAGLYKPKDSDYILSIKETTGKKRTHTHEHIPLLKLDDGSSIYLYHHELNEELNAVERAMKRNIEEEVPIGIAIEVESPDSRLRYDYKIGFVYGWYKNYYVIHCVNDDLNIEDDLSDKKLSSIFDRVKKK</sequence>
<gene>
    <name evidence="1" type="ORF">HNQ45_000380</name>
</gene>
<evidence type="ECO:0000313" key="1">
    <source>
        <dbReference type="EMBL" id="MBB5175510.1"/>
    </source>
</evidence>
<name>A0A9Q2CYN0_9STAP</name>
<dbReference type="EMBL" id="JACHHF010000002">
    <property type="protein sequence ID" value="MBB5175510.1"/>
    <property type="molecule type" value="Genomic_DNA"/>
</dbReference>
<dbReference type="AlphaFoldDB" id="A0A9Q2CYN0"/>
<reference evidence="1 2" key="1">
    <citation type="submission" date="2020-08" db="EMBL/GenBank/DDBJ databases">
        <title>Genomic Encyclopedia of Type Strains, Phase IV (KMG-IV): sequencing the most valuable type-strain genomes for metagenomic binning, comparative biology and taxonomic classification.</title>
        <authorList>
            <person name="Goeker M."/>
        </authorList>
    </citation>
    <scope>NUCLEOTIDE SEQUENCE [LARGE SCALE GENOMIC DNA]</scope>
    <source>
        <strain evidence="1 2">DSM 19163</strain>
    </source>
</reference>
<keyword evidence="2" id="KW-1185">Reference proteome</keyword>
<dbReference type="RefSeq" id="WP_183672933.1">
    <property type="nucleotide sequence ID" value="NZ_CBCRYX010000001.1"/>
</dbReference>
<accession>A0A9Q2CYN0</accession>
<comment type="caution">
    <text evidence="1">The sequence shown here is derived from an EMBL/GenBank/DDBJ whole genome shotgun (WGS) entry which is preliminary data.</text>
</comment>
<organism evidence="1 2">
    <name type="scientific">Nosocomiicoccus ampullae</name>
    <dbReference type="NCBI Taxonomy" id="489910"/>
    <lineage>
        <taxon>Bacteria</taxon>
        <taxon>Bacillati</taxon>
        <taxon>Bacillota</taxon>
        <taxon>Bacilli</taxon>
        <taxon>Bacillales</taxon>
        <taxon>Staphylococcaceae</taxon>
        <taxon>Nosocomiicoccus</taxon>
    </lineage>
</organism>
<evidence type="ECO:0000313" key="2">
    <source>
        <dbReference type="Proteomes" id="UP000579136"/>
    </source>
</evidence>